<dbReference type="AlphaFoldDB" id="A0AB37E5L0"/>
<reference evidence="1 2" key="1">
    <citation type="submission" date="2020-01" db="EMBL/GenBank/DDBJ databases">
        <authorList>
            <person name="Wang S."/>
        </authorList>
    </citation>
    <scope>NUCLEOTIDE SEQUENCE [LARGE SCALE GENOMIC DNA]</scope>
    <source>
        <strain evidence="1 2">D151-2-6</strain>
    </source>
</reference>
<evidence type="ECO:0000313" key="1">
    <source>
        <dbReference type="EMBL" id="QIH72210.1"/>
    </source>
</evidence>
<dbReference type="RefSeq" id="WP_156796400.1">
    <property type="nucleotide sequence ID" value="NZ_CP048751.1"/>
</dbReference>
<dbReference type="Proteomes" id="UP000501325">
    <property type="component" value="Chromosome"/>
</dbReference>
<gene>
    <name evidence="1" type="ORF">GYM46_04060</name>
</gene>
<protein>
    <recommendedName>
        <fullName evidence="3">DUF4424 domain-containing protein</fullName>
    </recommendedName>
</protein>
<dbReference type="KEGG" id="bmed:GYM46_04060"/>
<evidence type="ECO:0000313" key="2">
    <source>
        <dbReference type="Proteomes" id="UP000501325"/>
    </source>
</evidence>
<dbReference type="EMBL" id="CP048751">
    <property type="protein sequence ID" value="QIH72210.1"/>
    <property type="molecule type" value="Genomic_DNA"/>
</dbReference>
<evidence type="ECO:0008006" key="3">
    <source>
        <dbReference type="Google" id="ProtNLM"/>
    </source>
</evidence>
<proteinExistence type="predicted"/>
<accession>A0AB37E5L0</accession>
<sequence>MRRDHLLSIIVAIPFLVAVPGVADACRIGHDTVIFEERPVPIGLDDFEILEVRFRNHGPEVEQFRLEQRYLVNENSQLLGQSLIGAAFLPGASEATPVYATETSCTGTFDREPLDTEAYLFGRWTVLPSGRKAFVAGGNWNGRWHF</sequence>
<organism evidence="1 2">
    <name type="scientific">Brevundimonas mediterranea</name>
    <dbReference type="NCBI Taxonomy" id="74329"/>
    <lineage>
        <taxon>Bacteria</taxon>
        <taxon>Pseudomonadati</taxon>
        <taxon>Pseudomonadota</taxon>
        <taxon>Alphaproteobacteria</taxon>
        <taxon>Caulobacterales</taxon>
        <taxon>Caulobacteraceae</taxon>
        <taxon>Brevundimonas</taxon>
    </lineage>
</organism>
<name>A0AB37E5L0_9CAUL</name>